<dbReference type="AlphaFoldDB" id="A0A9P5U2W5"/>
<dbReference type="EMBL" id="JADNRY010000136">
    <property type="protein sequence ID" value="KAF9063904.1"/>
    <property type="molecule type" value="Genomic_DNA"/>
</dbReference>
<dbReference type="OrthoDB" id="3252135at2759"/>
<keyword evidence="2" id="KW-1185">Reference proteome</keyword>
<comment type="caution">
    <text evidence="1">The sequence shown here is derived from an EMBL/GenBank/DDBJ whole genome shotgun (WGS) entry which is preliminary data.</text>
</comment>
<reference evidence="1" key="1">
    <citation type="submission" date="2020-11" db="EMBL/GenBank/DDBJ databases">
        <authorList>
            <consortium name="DOE Joint Genome Institute"/>
            <person name="Ahrendt S."/>
            <person name="Riley R."/>
            <person name="Andreopoulos W."/>
            <person name="Labutti K."/>
            <person name="Pangilinan J."/>
            <person name="Ruiz-Duenas F.J."/>
            <person name="Barrasa J.M."/>
            <person name="Sanchez-Garcia M."/>
            <person name="Camarero S."/>
            <person name="Miyauchi S."/>
            <person name="Serrano A."/>
            <person name="Linde D."/>
            <person name="Babiker R."/>
            <person name="Drula E."/>
            <person name="Ayuso-Fernandez I."/>
            <person name="Pacheco R."/>
            <person name="Padilla G."/>
            <person name="Ferreira P."/>
            <person name="Barriuso J."/>
            <person name="Kellner H."/>
            <person name="Castanera R."/>
            <person name="Alfaro M."/>
            <person name="Ramirez L."/>
            <person name="Pisabarro A.G."/>
            <person name="Kuo A."/>
            <person name="Tritt A."/>
            <person name="Lipzen A."/>
            <person name="He G."/>
            <person name="Yan M."/>
            <person name="Ng V."/>
            <person name="Cullen D."/>
            <person name="Martin F."/>
            <person name="Rosso M.-N."/>
            <person name="Henrissat B."/>
            <person name="Hibbett D."/>
            <person name="Martinez A.T."/>
            <person name="Grigoriev I.V."/>
        </authorList>
    </citation>
    <scope>NUCLEOTIDE SEQUENCE</scope>
    <source>
        <strain evidence="1">AH 40177</strain>
    </source>
</reference>
<sequence>MTEVLQVLDQQLPSYSPSRSPPSYTPQALAGEATLAQTSRFHSISTSHPTGTFTKHVGEISITLSEQDQDVDIPSYGRHGVLSGNINLDPSIKVEDIIEVVFKVEGRIKLTISSSNTVSKTIKVINEQYDLWSCKASHFDLSGSTTACPMNIPFSTVLPTTFKFKDGDREFPLPPSYEVNFTGMPGLYAKCTYAICGIVKIHGSLWDHKKIVSTPFIYRPRTHPRQPIVTTSFLSSVKSLPEEWFQATSLLKPRPGTNPSLGSLNVNFFLPAVRTFGLRDSIPYHIQISGSISSLKEFHSNVQYNLDSESLSSSPLRSRSNNLTLTMSVSLRRQVRVDVKSQSVRKGSLIGTGTLNAVAPPIELDPTLHSLQEMTLDWEGTVRCRPEICVGHFDARNLSATDFLMFSIQPKTTHRVFDPLQIIVPISLVTDTWVEH</sequence>
<organism evidence="1 2">
    <name type="scientific">Rhodocollybia butyracea</name>
    <dbReference type="NCBI Taxonomy" id="206335"/>
    <lineage>
        <taxon>Eukaryota</taxon>
        <taxon>Fungi</taxon>
        <taxon>Dikarya</taxon>
        <taxon>Basidiomycota</taxon>
        <taxon>Agaricomycotina</taxon>
        <taxon>Agaricomycetes</taxon>
        <taxon>Agaricomycetidae</taxon>
        <taxon>Agaricales</taxon>
        <taxon>Marasmiineae</taxon>
        <taxon>Omphalotaceae</taxon>
        <taxon>Rhodocollybia</taxon>
    </lineage>
</organism>
<accession>A0A9P5U2W5</accession>
<dbReference type="Proteomes" id="UP000772434">
    <property type="component" value="Unassembled WGS sequence"/>
</dbReference>
<evidence type="ECO:0000313" key="2">
    <source>
        <dbReference type="Proteomes" id="UP000772434"/>
    </source>
</evidence>
<evidence type="ECO:0000313" key="1">
    <source>
        <dbReference type="EMBL" id="KAF9063904.1"/>
    </source>
</evidence>
<name>A0A9P5U2W5_9AGAR</name>
<proteinExistence type="predicted"/>
<protein>
    <submittedName>
        <fullName evidence="1">Uncharacterized protein</fullName>
    </submittedName>
</protein>
<gene>
    <name evidence="1" type="ORF">BDP27DRAFT_1426454</name>
</gene>